<reference evidence="2 3" key="1">
    <citation type="submission" date="2021-04" db="EMBL/GenBank/DDBJ databases">
        <title>Genome analysis of Polyangium sp.</title>
        <authorList>
            <person name="Li Y."/>
            <person name="Wang J."/>
        </authorList>
    </citation>
    <scope>NUCLEOTIDE SEQUENCE [LARGE SCALE GENOMIC DNA]</scope>
    <source>
        <strain evidence="2 3">SDU14</strain>
    </source>
</reference>
<dbReference type="GO" id="GO:0009231">
    <property type="term" value="P:riboflavin biosynthetic process"/>
    <property type="evidence" value="ECO:0007669"/>
    <property type="project" value="InterPro"/>
</dbReference>
<dbReference type="PANTHER" id="PTHR38011:SF11">
    <property type="entry name" value="2,5-DIAMINO-6-RIBOSYLAMINO-4(3H)-PYRIMIDINONE 5'-PHOSPHATE REDUCTASE"/>
    <property type="match status" value="1"/>
</dbReference>
<protein>
    <submittedName>
        <fullName evidence="2">Dihydrofolate reductase</fullName>
    </submittedName>
</protein>
<dbReference type="GO" id="GO:0008703">
    <property type="term" value="F:5-amino-6-(5-phosphoribosylamino)uracil reductase activity"/>
    <property type="evidence" value="ECO:0007669"/>
    <property type="project" value="InterPro"/>
</dbReference>
<dbReference type="InterPro" id="IPR050765">
    <property type="entry name" value="Riboflavin_Biosynth_HTPR"/>
</dbReference>
<dbReference type="EMBL" id="JAGTJJ010000011">
    <property type="protein sequence ID" value="MDC3982992.1"/>
    <property type="molecule type" value="Genomic_DNA"/>
</dbReference>
<evidence type="ECO:0000313" key="3">
    <source>
        <dbReference type="Proteomes" id="UP001151081"/>
    </source>
</evidence>
<dbReference type="InterPro" id="IPR024072">
    <property type="entry name" value="DHFR-like_dom_sf"/>
</dbReference>
<keyword evidence="3" id="KW-1185">Reference proteome</keyword>
<dbReference type="Pfam" id="PF01872">
    <property type="entry name" value="RibD_C"/>
    <property type="match status" value="1"/>
</dbReference>
<comment type="caution">
    <text evidence="2">The sequence shown here is derived from an EMBL/GenBank/DDBJ whole genome shotgun (WGS) entry which is preliminary data.</text>
</comment>
<evidence type="ECO:0000259" key="1">
    <source>
        <dbReference type="Pfam" id="PF01872"/>
    </source>
</evidence>
<dbReference type="SUPFAM" id="SSF53597">
    <property type="entry name" value="Dihydrofolate reductase-like"/>
    <property type="match status" value="1"/>
</dbReference>
<dbReference type="PANTHER" id="PTHR38011">
    <property type="entry name" value="DIHYDROFOLATE REDUCTASE FAMILY PROTEIN (AFU_ORTHOLOGUE AFUA_8G06820)"/>
    <property type="match status" value="1"/>
</dbReference>
<organism evidence="2 3">
    <name type="scientific">Polyangium jinanense</name>
    <dbReference type="NCBI Taxonomy" id="2829994"/>
    <lineage>
        <taxon>Bacteria</taxon>
        <taxon>Pseudomonadati</taxon>
        <taxon>Myxococcota</taxon>
        <taxon>Polyangia</taxon>
        <taxon>Polyangiales</taxon>
        <taxon>Polyangiaceae</taxon>
        <taxon>Polyangium</taxon>
    </lineage>
</organism>
<name>A0A9X3X2H7_9BACT</name>
<feature type="domain" description="Bacterial bifunctional deaminase-reductase C-terminal" evidence="1">
    <location>
        <begin position="2"/>
        <end position="166"/>
    </location>
</feature>
<evidence type="ECO:0000313" key="2">
    <source>
        <dbReference type="EMBL" id="MDC3982992.1"/>
    </source>
</evidence>
<accession>A0A9X3X2H7</accession>
<dbReference type="Gene3D" id="3.40.430.10">
    <property type="entry name" value="Dihydrofolate Reductase, subunit A"/>
    <property type="match status" value="1"/>
</dbReference>
<dbReference type="Proteomes" id="UP001151081">
    <property type="component" value="Unassembled WGS sequence"/>
</dbReference>
<dbReference type="AlphaFoldDB" id="A0A9X3X2H7"/>
<dbReference type="InterPro" id="IPR002734">
    <property type="entry name" value="RibDG_C"/>
</dbReference>
<sequence length="181" mass="19565">MRKVVYHVAVTVDGFIAREDHSFDCFVNEGPHVDDYLASWAGYGVVLMGRRTYDIGLKLGVTDPYPMMETYVFSRTLESPNPRVKVVAEDAVGVVRKLKAEEGKPIYLAGGGELAGMLLAEGVVDELLIKLNPLLLGAGIPLVSRLPAHVNLTLLSTKVYRNGVLLLQYAVGHSAQAAGTV</sequence>
<proteinExistence type="predicted"/>
<gene>
    <name evidence="2" type="ORF">KEG57_20945</name>
</gene>
<dbReference type="RefSeq" id="WP_272421350.1">
    <property type="nucleotide sequence ID" value="NZ_JAGTJJ010000011.1"/>
</dbReference>